<dbReference type="GO" id="GO:0016887">
    <property type="term" value="F:ATP hydrolysis activity"/>
    <property type="evidence" value="ECO:0007669"/>
    <property type="project" value="InterPro"/>
</dbReference>
<protein>
    <submittedName>
        <fullName evidence="5">ABC transporter ATP-binding protein</fullName>
    </submittedName>
</protein>
<dbReference type="PANTHER" id="PTHR24220:SF685">
    <property type="entry name" value="ABC TRANSPORTER RELATED"/>
    <property type="match status" value="1"/>
</dbReference>
<evidence type="ECO:0000256" key="2">
    <source>
        <dbReference type="ARBA" id="ARBA00022741"/>
    </source>
</evidence>
<name>A0A8J3JGX9_9ACTN</name>
<reference evidence="5 6" key="1">
    <citation type="submission" date="2021-01" db="EMBL/GenBank/DDBJ databases">
        <title>Whole genome shotgun sequence of Catellatospora bangladeshensis NBRC 107357.</title>
        <authorList>
            <person name="Komaki H."/>
            <person name="Tamura T."/>
        </authorList>
    </citation>
    <scope>NUCLEOTIDE SEQUENCE [LARGE SCALE GENOMIC DNA]</scope>
    <source>
        <strain evidence="5 6">NBRC 107357</strain>
    </source>
</reference>
<comment type="caution">
    <text evidence="5">The sequence shown here is derived from an EMBL/GenBank/DDBJ whole genome shotgun (WGS) entry which is preliminary data.</text>
</comment>
<dbReference type="InterPro" id="IPR003593">
    <property type="entry name" value="AAA+_ATPase"/>
</dbReference>
<dbReference type="AlphaFoldDB" id="A0A8J3JGX9"/>
<dbReference type="SUPFAM" id="SSF52540">
    <property type="entry name" value="P-loop containing nucleoside triphosphate hydrolases"/>
    <property type="match status" value="1"/>
</dbReference>
<keyword evidence="6" id="KW-1185">Reference proteome</keyword>
<evidence type="ECO:0000256" key="3">
    <source>
        <dbReference type="ARBA" id="ARBA00022840"/>
    </source>
</evidence>
<dbReference type="RefSeq" id="WP_203753307.1">
    <property type="nucleotide sequence ID" value="NZ_BONF01000039.1"/>
</dbReference>
<evidence type="ECO:0000256" key="1">
    <source>
        <dbReference type="ARBA" id="ARBA00022448"/>
    </source>
</evidence>
<dbReference type="SMART" id="SM00382">
    <property type="entry name" value="AAA"/>
    <property type="match status" value="1"/>
</dbReference>
<dbReference type="GO" id="GO:0022857">
    <property type="term" value="F:transmembrane transporter activity"/>
    <property type="evidence" value="ECO:0007669"/>
    <property type="project" value="TreeGrafter"/>
</dbReference>
<dbReference type="InterPro" id="IPR015854">
    <property type="entry name" value="ABC_transpr_LolD-like"/>
</dbReference>
<dbReference type="PROSITE" id="PS00211">
    <property type="entry name" value="ABC_TRANSPORTER_1"/>
    <property type="match status" value="1"/>
</dbReference>
<dbReference type="GO" id="GO:0005524">
    <property type="term" value="F:ATP binding"/>
    <property type="evidence" value="ECO:0007669"/>
    <property type="project" value="UniProtKB-KW"/>
</dbReference>
<dbReference type="Proteomes" id="UP000601223">
    <property type="component" value="Unassembled WGS sequence"/>
</dbReference>
<keyword evidence="3 5" id="KW-0067">ATP-binding</keyword>
<dbReference type="Pfam" id="PF00005">
    <property type="entry name" value="ABC_tran"/>
    <property type="match status" value="1"/>
</dbReference>
<keyword evidence="2" id="KW-0547">Nucleotide-binding</keyword>
<dbReference type="GO" id="GO:0005886">
    <property type="term" value="C:plasma membrane"/>
    <property type="evidence" value="ECO:0007669"/>
    <property type="project" value="TreeGrafter"/>
</dbReference>
<keyword evidence="1" id="KW-0813">Transport</keyword>
<dbReference type="Gene3D" id="3.40.50.300">
    <property type="entry name" value="P-loop containing nucleotide triphosphate hydrolases"/>
    <property type="match status" value="1"/>
</dbReference>
<dbReference type="InterPro" id="IPR003439">
    <property type="entry name" value="ABC_transporter-like_ATP-bd"/>
</dbReference>
<dbReference type="InterPro" id="IPR027417">
    <property type="entry name" value="P-loop_NTPase"/>
</dbReference>
<dbReference type="CDD" id="cd03255">
    <property type="entry name" value="ABC_MJ0796_LolCDE_FtsE"/>
    <property type="match status" value="1"/>
</dbReference>
<gene>
    <name evidence="5" type="ORF">Cba03nite_60260</name>
</gene>
<dbReference type="EMBL" id="BONF01000039">
    <property type="protein sequence ID" value="GIF84677.1"/>
    <property type="molecule type" value="Genomic_DNA"/>
</dbReference>
<dbReference type="InterPro" id="IPR017871">
    <property type="entry name" value="ABC_transporter-like_CS"/>
</dbReference>
<organism evidence="5 6">
    <name type="scientific">Catellatospora bangladeshensis</name>
    <dbReference type="NCBI Taxonomy" id="310355"/>
    <lineage>
        <taxon>Bacteria</taxon>
        <taxon>Bacillati</taxon>
        <taxon>Actinomycetota</taxon>
        <taxon>Actinomycetes</taxon>
        <taxon>Micromonosporales</taxon>
        <taxon>Micromonosporaceae</taxon>
        <taxon>Catellatospora</taxon>
    </lineage>
</organism>
<evidence type="ECO:0000313" key="5">
    <source>
        <dbReference type="EMBL" id="GIF84677.1"/>
    </source>
</evidence>
<feature type="domain" description="ABC transporter" evidence="4">
    <location>
        <begin position="26"/>
        <end position="244"/>
    </location>
</feature>
<dbReference type="PANTHER" id="PTHR24220">
    <property type="entry name" value="IMPORT ATP-BINDING PROTEIN"/>
    <property type="match status" value="1"/>
</dbReference>
<dbReference type="InterPro" id="IPR017911">
    <property type="entry name" value="MacB-like_ATP-bd"/>
</dbReference>
<evidence type="ECO:0000259" key="4">
    <source>
        <dbReference type="PROSITE" id="PS50893"/>
    </source>
</evidence>
<proteinExistence type="predicted"/>
<accession>A0A8J3JGX9</accession>
<sequence>MNTPTETARQAVPTTGAHDPALLDGLFMQDVTMLLGDGDDTVRALDSVHLTVAPGEFAAVVGPSGSGKSSLLAVAGGLAVPNSGTVTVAGRPMTAASRRARTALRRDLVGFVFQSGNLLPALTALDQLRLPTRFASAGAVKRDPMELLAEVGMAGKADRRPHQLSGGERQRVGIARALVTGPRLLLVDEPTAALDQARSRDVVQMLARETRRHSVATVMVTHDTEVLQYCDSVYEMMDGALSRV</sequence>
<dbReference type="PROSITE" id="PS50893">
    <property type="entry name" value="ABC_TRANSPORTER_2"/>
    <property type="match status" value="1"/>
</dbReference>
<evidence type="ECO:0000313" key="6">
    <source>
        <dbReference type="Proteomes" id="UP000601223"/>
    </source>
</evidence>